<name>A0A920CZS0_9BACL</name>
<protein>
    <submittedName>
        <fullName evidence="2">Uncharacterized protein</fullName>
    </submittedName>
</protein>
<keyword evidence="1" id="KW-0472">Membrane</keyword>
<evidence type="ECO:0000313" key="2">
    <source>
        <dbReference type="EMBL" id="GIP18770.1"/>
    </source>
</evidence>
<reference evidence="2" key="1">
    <citation type="submission" date="2021-03" db="EMBL/GenBank/DDBJ databases">
        <title>Antimicrobial resistance genes in bacteria isolated from Japanese honey, and their potential for conferring macrolide and lincosamide resistance in the American foulbrood pathogen Paenibacillus larvae.</title>
        <authorList>
            <person name="Okamoto M."/>
            <person name="Kumagai M."/>
            <person name="Kanamori H."/>
            <person name="Takamatsu D."/>
        </authorList>
    </citation>
    <scope>NUCLEOTIDE SEQUENCE</scope>
    <source>
        <strain evidence="2">J40TS1</strain>
    </source>
</reference>
<keyword evidence="1" id="KW-1133">Transmembrane helix</keyword>
<dbReference type="Proteomes" id="UP000683139">
    <property type="component" value="Unassembled WGS sequence"/>
</dbReference>
<keyword evidence="3" id="KW-1185">Reference proteome</keyword>
<evidence type="ECO:0000256" key="1">
    <source>
        <dbReference type="SAM" id="Phobius"/>
    </source>
</evidence>
<evidence type="ECO:0000313" key="3">
    <source>
        <dbReference type="Proteomes" id="UP000683139"/>
    </source>
</evidence>
<gene>
    <name evidence="2" type="ORF">J40TS1_44120</name>
</gene>
<dbReference type="AlphaFoldDB" id="A0A920CZS0"/>
<dbReference type="EMBL" id="BOSE01000010">
    <property type="protein sequence ID" value="GIP18770.1"/>
    <property type="molecule type" value="Genomic_DNA"/>
</dbReference>
<dbReference type="RefSeq" id="WP_213519424.1">
    <property type="nucleotide sequence ID" value="NZ_BOSE01000010.1"/>
</dbReference>
<keyword evidence="1" id="KW-0812">Transmembrane</keyword>
<accession>A0A920CZS0</accession>
<sequence length="228" mass="25246">MKAKLVGGIAVVVLILGAMIYSFYSSNNLNNNSQTLTGSLATPTPTPTATQSSAPVVTDKEVDLMPAASPAPGLDPASSSYLDSITNDEHIREQLYRMYGRFNGLIGNYDNYKTTTEEEWKELLGYTFLSVAVYERFAEVTSSEELKKDFTNLAALVSFVRDGLEDGTYSEDHIKALRYAYEIINDIQAWSLPQPGDDLNVRHKFGASFALTNHEQASLIDDWIINNL</sequence>
<comment type="caution">
    <text evidence="2">The sequence shown here is derived from an EMBL/GenBank/DDBJ whole genome shotgun (WGS) entry which is preliminary data.</text>
</comment>
<organism evidence="2 3">
    <name type="scientific">Paenibacillus montaniterrae</name>
    <dbReference type="NCBI Taxonomy" id="429341"/>
    <lineage>
        <taxon>Bacteria</taxon>
        <taxon>Bacillati</taxon>
        <taxon>Bacillota</taxon>
        <taxon>Bacilli</taxon>
        <taxon>Bacillales</taxon>
        <taxon>Paenibacillaceae</taxon>
        <taxon>Paenibacillus</taxon>
    </lineage>
</organism>
<feature type="transmembrane region" description="Helical" evidence="1">
    <location>
        <begin position="5"/>
        <end position="24"/>
    </location>
</feature>
<proteinExistence type="predicted"/>